<dbReference type="EMBL" id="LR797250">
    <property type="protein sequence ID" value="CAB4195439.1"/>
    <property type="molecule type" value="Genomic_DNA"/>
</dbReference>
<name>A0A6J5REG7_9CAUD</name>
<organism evidence="1">
    <name type="scientific">uncultured Caudovirales phage</name>
    <dbReference type="NCBI Taxonomy" id="2100421"/>
    <lineage>
        <taxon>Viruses</taxon>
        <taxon>Duplodnaviria</taxon>
        <taxon>Heunggongvirae</taxon>
        <taxon>Uroviricota</taxon>
        <taxon>Caudoviricetes</taxon>
        <taxon>Peduoviridae</taxon>
        <taxon>Maltschvirus</taxon>
        <taxon>Maltschvirus maltsch</taxon>
    </lineage>
</organism>
<evidence type="ECO:0000313" key="1">
    <source>
        <dbReference type="EMBL" id="CAB4195439.1"/>
    </source>
</evidence>
<sequence length="67" mass="7445">MSFQKTGITLPNSAVLSNKFQLCNKCLKEKPPEGGVEMSPTKWICARCWTIRATRTQPLGAKSARPH</sequence>
<accession>A0A6J5REG7</accession>
<gene>
    <name evidence="1" type="ORF">UFOVP1298_19</name>
</gene>
<proteinExistence type="predicted"/>
<reference evidence="1" key="1">
    <citation type="submission" date="2020-05" db="EMBL/GenBank/DDBJ databases">
        <authorList>
            <person name="Chiriac C."/>
            <person name="Salcher M."/>
            <person name="Ghai R."/>
            <person name="Kavagutti S V."/>
        </authorList>
    </citation>
    <scope>NUCLEOTIDE SEQUENCE</scope>
</reference>
<protein>
    <submittedName>
        <fullName evidence="1">Uncharacterized protein</fullName>
    </submittedName>
</protein>